<proteinExistence type="predicted"/>
<protein>
    <submittedName>
        <fullName evidence="2">Uncharacterized protein</fullName>
    </submittedName>
</protein>
<evidence type="ECO:0000256" key="1">
    <source>
        <dbReference type="SAM" id="Coils"/>
    </source>
</evidence>
<reference evidence="2" key="1">
    <citation type="journal article" date="2023" name="Mol. Phylogenet. Evol.">
        <title>Genome-scale phylogeny and comparative genomics of the fungal order Sordariales.</title>
        <authorList>
            <person name="Hensen N."/>
            <person name="Bonometti L."/>
            <person name="Westerberg I."/>
            <person name="Brannstrom I.O."/>
            <person name="Guillou S."/>
            <person name="Cros-Aarteil S."/>
            <person name="Calhoun S."/>
            <person name="Haridas S."/>
            <person name="Kuo A."/>
            <person name="Mondo S."/>
            <person name="Pangilinan J."/>
            <person name="Riley R."/>
            <person name="LaButti K."/>
            <person name="Andreopoulos B."/>
            <person name="Lipzen A."/>
            <person name="Chen C."/>
            <person name="Yan M."/>
            <person name="Daum C."/>
            <person name="Ng V."/>
            <person name="Clum A."/>
            <person name="Steindorff A."/>
            <person name="Ohm R.A."/>
            <person name="Martin F."/>
            <person name="Silar P."/>
            <person name="Natvig D.O."/>
            <person name="Lalanne C."/>
            <person name="Gautier V."/>
            <person name="Ament-Velasquez S.L."/>
            <person name="Kruys A."/>
            <person name="Hutchinson M.I."/>
            <person name="Powell A.J."/>
            <person name="Barry K."/>
            <person name="Miller A.N."/>
            <person name="Grigoriev I.V."/>
            <person name="Debuchy R."/>
            <person name="Gladieux P."/>
            <person name="Hiltunen Thoren M."/>
            <person name="Johannesson H."/>
        </authorList>
    </citation>
    <scope>NUCLEOTIDE SEQUENCE</scope>
    <source>
        <strain evidence="2">CBS 538.74</strain>
    </source>
</reference>
<comment type="caution">
    <text evidence="2">The sequence shown here is derived from an EMBL/GenBank/DDBJ whole genome shotgun (WGS) entry which is preliminary data.</text>
</comment>
<keyword evidence="1" id="KW-0175">Coiled coil</keyword>
<dbReference type="EMBL" id="MU857130">
    <property type="protein sequence ID" value="KAK4149725.1"/>
    <property type="molecule type" value="Genomic_DNA"/>
</dbReference>
<feature type="coiled-coil region" evidence="1">
    <location>
        <begin position="268"/>
        <end position="295"/>
    </location>
</feature>
<dbReference type="PANTHER" id="PTHR40788:SF2">
    <property type="entry name" value="CLR5 DOMAIN-CONTAINING PROTEIN"/>
    <property type="match status" value="1"/>
</dbReference>
<keyword evidence="3" id="KW-1185">Reference proteome</keyword>
<dbReference type="Proteomes" id="UP001302745">
    <property type="component" value="Unassembled WGS sequence"/>
</dbReference>
<accession>A0AAN6VEA1</accession>
<gene>
    <name evidence="2" type="ORF">C8A00DRAFT_18626</name>
</gene>
<name>A0AAN6VEA1_9PEZI</name>
<evidence type="ECO:0000313" key="2">
    <source>
        <dbReference type="EMBL" id="KAK4149725.1"/>
    </source>
</evidence>
<dbReference type="AlphaFoldDB" id="A0AAN6VEA1"/>
<reference evidence="2" key="2">
    <citation type="submission" date="2023-05" db="EMBL/GenBank/DDBJ databases">
        <authorList>
            <consortium name="Lawrence Berkeley National Laboratory"/>
            <person name="Steindorff A."/>
            <person name="Hensen N."/>
            <person name="Bonometti L."/>
            <person name="Westerberg I."/>
            <person name="Brannstrom I.O."/>
            <person name="Guillou S."/>
            <person name="Cros-Aarteil S."/>
            <person name="Calhoun S."/>
            <person name="Haridas S."/>
            <person name="Kuo A."/>
            <person name="Mondo S."/>
            <person name="Pangilinan J."/>
            <person name="Riley R."/>
            <person name="Labutti K."/>
            <person name="Andreopoulos B."/>
            <person name="Lipzen A."/>
            <person name="Chen C."/>
            <person name="Yanf M."/>
            <person name="Daum C."/>
            <person name="Ng V."/>
            <person name="Clum A."/>
            <person name="Ohm R."/>
            <person name="Martin F."/>
            <person name="Silar P."/>
            <person name="Natvig D."/>
            <person name="Lalanne C."/>
            <person name="Gautier V."/>
            <person name="Ament-Velasquez S.L."/>
            <person name="Kruys A."/>
            <person name="Hutchinson M.I."/>
            <person name="Powell A.J."/>
            <person name="Barry K."/>
            <person name="Miller A.N."/>
            <person name="Grigoriev I.V."/>
            <person name="Debuchy R."/>
            <person name="Gladieux P."/>
            <person name="Thoren M.H."/>
            <person name="Johannesson H."/>
        </authorList>
    </citation>
    <scope>NUCLEOTIDE SEQUENCE</scope>
    <source>
        <strain evidence="2">CBS 538.74</strain>
    </source>
</reference>
<evidence type="ECO:0000313" key="3">
    <source>
        <dbReference type="Proteomes" id="UP001302745"/>
    </source>
</evidence>
<organism evidence="2 3">
    <name type="scientific">Chaetomidium leptoderma</name>
    <dbReference type="NCBI Taxonomy" id="669021"/>
    <lineage>
        <taxon>Eukaryota</taxon>
        <taxon>Fungi</taxon>
        <taxon>Dikarya</taxon>
        <taxon>Ascomycota</taxon>
        <taxon>Pezizomycotina</taxon>
        <taxon>Sordariomycetes</taxon>
        <taxon>Sordariomycetidae</taxon>
        <taxon>Sordariales</taxon>
        <taxon>Chaetomiaceae</taxon>
        <taxon>Chaetomidium</taxon>
    </lineage>
</organism>
<dbReference type="PANTHER" id="PTHR40788">
    <property type="entry name" value="CLR5 DOMAIN-CONTAINING PROTEIN-RELATED"/>
    <property type="match status" value="1"/>
</dbReference>
<sequence>MSLLKTVEDPEKLAAAFGLSYELQDEEVLTRTALDHALSIRNLFPELETILAKFEVVIRKRWDKKTEEARKGVLKQAWPDMPPLHRPDLSHLREGSENGACRRCFLYPHINVEDLIKGKTFLRLLNSRGRNEPAAFALLDLDALQIGLRSKQFPFAFIPKFMGFWKNVPSEYGLIYCKSGHELFVTRTILGGRHPAASDGMLVIEVQARILTFLRDCCRIILHDRLSEIDDDKMPVGPVPEALPAHDEPADSLVWEALQRPYRAPGDTVDLQKMLDQAKAALEEAQEHVWALREDPSYFATAVTDWKDHSVALFKDFLGRHHADVDLPQKGFLTVRLLAMLKEAYRAVFEWEMIITLLEEFVQTQPLS</sequence>